<dbReference type="EMBL" id="CP059399">
    <property type="protein sequence ID" value="QLY31445.1"/>
    <property type="molecule type" value="Genomic_DNA"/>
</dbReference>
<accession>A0A7D6ZQS3</accession>
<organism evidence="1 2">
    <name type="scientific">Nocardia huaxiensis</name>
    <dbReference type="NCBI Taxonomy" id="2755382"/>
    <lineage>
        <taxon>Bacteria</taxon>
        <taxon>Bacillati</taxon>
        <taxon>Actinomycetota</taxon>
        <taxon>Actinomycetes</taxon>
        <taxon>Mycobacteriales</taxon>
        <taxon>Nocardiaceae</taxon>
        <taxon>Nocardia</taxon>
    </lineage>
</organism>
<dbReference type="KEGG" id="nhu:H0264_03590"/>
<proteinExistence type="predicted"/>
<reference evidence="1 2" key="1">
    <citation type="submission" date="2020-07" db="EMBL/GenBank/DDBJ databases">
        <authorList>
            <person name="Zhuang K."/>
            <person name="Ran Y."/>
        </authorList>
    </citation>
    <scope>NUCLEOTIDE SEQUENCE [LARGE SCALE GENOMIC DNA]</scope>
    <source>
        <strain evidence="1 2">WCH-YHL-001</strain>
    </source>
</reference>
<keyword evidence="2" id="KW-1185">Reference proteome</keyword>
<evidence type="ECO:0000313" key="1">
    <source>
        <dbReference type="EMBL" id="QLY31445.1"/>
    </source>
</evidence>
<protein>
    <submittedName>
        <fullName evidence="1">Uncharacterized protein</fullName>
    </submittedName>
</protein>
<evidence type="ECO:0000313" key="2">
    <source>
        <dbReference type="Proteomes" id="UP000515512"/>
    </source>
</evidence>
<name>A0A7D6ZQS3_9NOCA</name>
<gene>
    <name evidence="1" type="ORF">H0264_03590</name>
</gene>
<dbReference type="Proteomes" id="UP000515512">
    <property type="component" value="Chromosome"/>
</dbReference>
<dbReference type="AlphaFoldDB" id="A0A7D6ZQS3"/>
<dbReference type="RefSeq" id="WP_181582638.1">
    <property type="nucleotide sequence ID" value="NZ_CP059399.1"/>
</dbReference>
<sequence>MTKARDKVLAAWKLGDGRVLADNPGYTTTEYGGPGPVLQFWAHNYSAPDAAVLKGHCMPGGTHASMLPLLPEFWAGTSCAPTGPEPVFSAGEVAMDFFLAHPRQP</sequence>